<comment type="similarity">
    <text evidence="6">Belongs to the TOP6B family.</text>
</comment>
<dbReference type="InterPro" id="IPR014721">
    <property type="entry name" value="Ribsml_uS5_D2-typ_fold_subgr"/>
</dbReference>
<dbReference type="SUPFAM" id="SSF54211">
    <property type="entry name" value="Ribosomal protein S5 domain 2-like"/>
    <property type="match status" value="1"/>
</dbReference>
<dbReference type="CDD" id="cd00823">
    <property type="entry name" value="TopoIIB_Trans"/>
    <property type="match status" value="1"/>
</dbReference>
<feature type="domain" description="DNA topoisomerase VI subunit B transducer" evidence="9">
    <location>
        <begin position="311"/>
        <end position="469"/>
    </location>
</feature>
<dbReference type="NCBIfam" id="NF003218">
    <property type="entry name" value="PRK04184.1"/>
    <property type="match status" value="1"/>
</dbReference>
<dbReference type="Gene3D" id="3.30.230.10">
    <property type="match status" value="1"/>
</dbReference>
<evidence type="ECO:0000256" key="3">
    <source>
        <dbReference type="ARBA" id="ARBA00023029"/>
    </source>
</evidence>
<dbReference type="GO" id="GO:0003918">
    <property type="term" value="F:DNA topoisomerase type II (double strand cut, ATP-hydrolyzing) activity"/>
    <property type="evidence" value="ECO:0007669"/>
    <property type="project" value="UniProtKB-UniRule"/>
</dbReference>
<evidence type="ECO:0000256" key="7">
    <source>
        <dbReference type="SAM" id="MobiDB-lite"/>
    </source>
</evidence>
<gene>
    <name evidence="6" type="primary">top6B</name>
    <name evidence="10" type="ORF">UNLARM2_0174</name>
</gene>
<keyword evidence="5 6" id="KW-0413">Isomerase</keyword>
<dbReference type="HAMAP" id="MF_00322">
    <property type="entry name" value="Top6B"/>
    <property type="match status" value="1"/>
</dbReference>
<name>C7DGH2_MICA2</name>
<evidence type="ECO:0000256" key="5">
    <source>
        <dbReference type="ARBA" id="ARBA00023235"/>
    </source>
</evidence>
<dbReference type="PIRSF" id="PIRSF006553">
    <property type="entry name" value="TopoVI_B"/>
    <property type="match status" value="1"/>
</dbReference>
<dbReference type="GO" id="GO:0006260">
    <property type="term" value="P:DNA replication"/>
    <property type="evidence" value="ECO:0007669"/>
    <property type="project" value="UniProtKB-UniRule"/>
</dbReference>
<protein>
    <recommendedName>
        <fullName evidence="6">Type 2 DNA topoisomerase 6 subunit B</fullName>
        <ecNumber evidence="6">5.6.2.2</ecNumber>
    </recommendedName>
    <alternativeName>
        <fullName evidence="6">Type II DNA topoisomerase VI subunit B</fullName>
        <shortName evidence="6">TopoVI-B</shortName>
    </alternativeName>
</protein>
<evidence type="ECO:0000256" key="2">
    <source>
        <dbReference type="ARBA" id="ARBA00022840"/>
    </source>
</evidence>
<keyword evidence="4 6" id="KW-0238">DNA-binding</keyword>
<evidence type="ECO:0000313" key="11">
    <source>
        <dbReference type="Proteomes" id="UP000332487"/>
    </source>
</evidence>
<dbReference type="InterPro" id="IPR005734">
    <property type="entry name" value="TopoVI_B"/>
</dbReference>
<feature type="binding site" evidence="6">
    <location>
        <begin position="102"/>
        <end position="103"/>
    </location>
    <ligand>
        <name>ATP</name>
        <dbReference type="ChEBI" id="CHEBI:30616"/>
    </ligand>
</feature>
<dbReference type="GO" id="GO:0006265">
    <property type="term" value="P:DNA topological change"/>
    <property type="evidence" value="ECO:0007669"/>
    <property type="project" value="UniProtKB-UniRule"/>
</dbReference>
<feature type="binding site" evidence="6">
    <location>
        <begin position="112"/>
        <end position="119"/>
    </location>
    <ligand>
        <name>ATP</name>
        <dbReference type="ChEBI" id="CHEBI:30616"/>
    </ligand>
</feature>
<evidence type="ECO:0000313" key="10">
    <source>
        <dbReference type="EMBL" id="EET90319.1"/>
    </source>
</evidence>
<dbReference type="PANTHER" id="PTHR48444">
    <property type="entry name" value="DNA TOPOISOMERASE 6 SUBUNIT B"/>
    <property type="match status" value="1"/>
</dbReference>
<feature type="binding site" evidence="6">
    <location>
        <position position="49"/>
    </location>
    <ligand>
        <name>ATP</name>
        <dbReference type="ChEBI" id="CHEBI:30616"/>
    </ligand>
</feature>
<dbReference type="AlphaFoldDB" id="C7DGH2"/>
<dbReference type="InterPro" id="IPR003594">
    <property type="entry name" value="HATPase_dom"/>
</dbReference>
<dbReference type="NCBIfam" id="TIGR01052">
    <property type="entry name" value="top6b"/>
    <property type="match status" value="1"/>
</dbReference>
<reference evidence="10 11" key="1">
    <citation type="journal article" date="2009" name="Genome Biol.">
        <title>Community-wide analysis of microbial genome sequence signatures.</title>
        <authorList>
            <person name="Dick G.J."/>
            <person name="Andersson A.F."/>
            <person name="Baker B.J."/>
            <person name="Simmons S.L."/>
            <person name="Thomas B.C."/>
            <person name="Yelton A.P."/>
            <person name="Banfield J.F."/>
        </authorList>
    </citation>
    <scope>NUCLEOTIDE SEQUENCE [LARGE SCALE GENOMIC DNA]</scope>
    <source>
        <strain evidence="10">ARMAN-2</strain>
    </source>
</reference>
<sequence>MTETNSASVIFKEFKEHSIAEFFKKNKQMLGYSGLVHSLVTVVHEYVTNSLDACEEAGILPDISVEVRPVEEDRYLVRVRDNGPGIPKKFVGKALATILAGTKFHRYMQQRGQQGIGAAGCTMFSQITTGKPVIVRSSTGDDDGYSCKVYIDTMTNKPVVTEVANAEVPRGLEVQGEFGSVKYENSDHGVYEYLKRTALANPHAQIEFIDPNGKTNLLMRATDIIPKRPVPVKPHPLGVSVNDILELAQISESRKVSAFLMESLSRVSQGKIDEIRKIVGAEALEMAPRLLKWDDAKALVKAFKAIKWIAPDSSSISAIGEQQVKTALKNILNPEYMYVVERKPGIFAGGVPFVVEAALAYGGNSGKKVAEDAYEGNILRFANRVPLLFDSGGCAITVAARSIQWKRYGIDLDTQPVSVFVNVSSVHIPYSGVGKESIAQEDEIIEEIKLALMDAGRGIQRYIRGKERIGTEAGKYKTIMRYTKQLSKDVSALTGEDQGKIESELAALVSSHYKDILNDKGSETPEEGEAAGAQDDSGEGQ</sequence>
<dbReference type="PANTHER" id="PTHR48444:SF1">
    <property type="entry name" value="DNA TOPOISOMERASE 6 SUBUNIT B"/>
    <property type="match status" value="1"/>
</dbReference>
<keyword evidence="3 6" id="KW-0799">Topoisomerase</keyword>
<evidence type="ECO:0000256" key="1">
    <source>
        <dbReference type="ARBA" id="ARBA00022741"/>
    </source>
</evidence>
<dbReference type="Gene3D" id="1.10.8.50">
    <property type="match status" value="1"/>
</dbReference>
<dbReference type="Pfam" id="PF02518">
    <property type="entry name" value="HATPase_c"/>
    <property type="match status" value="1"/>
</dbReference>
<dbReference type="Proteomes" id="UP000332487">
    <property type="component" value="Unassembled WGS sequence"/>
</dbReference>
<keyword evidence="11" id="KW-1185">Reference proteome</keyword>
<dbReference type="Gene3D" id="3.30.565.10">
    <property type="entry name" value="Histidine kinase-like ATPase, C-terminal domain"/>
    <property type="match status" value="1"/>
</dbReference>
<feature type="domain" description="Histidine kinase/HSP90-like ATPase" evidence="8">
    <location>
        <begin position="38"/>
        <end position="139"/>
    </location>
</feature>
<keyword evidence="1 6" id="KW-0547">Nucleotide-binding</keyword>
<evidence type="ECO:0000256" key="6">
    <source>
        <dbReference type="HAMAP-Rule" id="MF_00322"/>
    </source>
</evidence>
<evidence type="ECO:0000259" key="9">
    <source>
        <dbReference type="Pfam" id="PF09239"/>
    </source>
</evidence>
<dbReference type="InterPro" id="IPR036890">
    <property type="entry name" value="HATPase_C_sf"/>
</dbReference>
<dbReference type="SUPFAM" id="SSF55874">
    <property type="entry name" value="ATPase domain of HSP90 chaperone/DNA topoisomerase II/histidine kinase"/>
    <property type="match status" value="1"/>
</dbReference>
<dbReference type="EMBL" id="GG697238">
    <property type="protein sequence ID" value="EET90319.1"/>
    <property type="molecule type" value="Genomic_DNA"/>
</dbReference>
<evidence type="ECO:0000259" key="8">
    <source>
        <dbReference type="Pfam" id="PF02518"/>
    </source>
</evidence>
<feature type="binding site" evidence="6">
    <location>
        <position position="435"/>
    </location>
    <ligand>
        <name>ATP</name>
        <dbReference type="ChEBI" id="CHEBI:30616"/>
    </ligand>
</feature>
<feature type="binding site" evidence="6">
    <location>
        <position position="81"/>
    </location>
    <ligand>
        <name>ATP</name>
        <dbReference type="ChEBI" id="CHEBI:30616"/>
    </ligand>
</feature>
<comment type="subunit">
    <text evidence="6">Homodimer. Heterotetramer of two Top6A and two Top6B chains.</text>
</comment>
<accession>C7DGH2</accession>
<dbReference type="GO" id="GO:0005524">
    <property type="term" value="F:ATP binding"/>
    <property type="evidence" value="ECO:0007669"/>
    <property type="project" value="UniProtKB-UniRule"/>
</dbReference>
<organism evidence="10 11">
    <name type="scientific">Candidatus Micrarchaeum acidiphilum ARMAN-2</name>
    <dbReference type="NCBI Taxonomy" id="425595"/>
    <lineage>
        <taxon>Archaea</taxon>
        <taxon>Candidatus Micrarchaeota</taxon>
        <taxon>Candidatus Micrarchaeia</taxon>
        <taxon>Candidatus Micrarchaeales</taxon>
        <taxon>Candidatus Micrarchaeaceae</taxon>
        <taxon>Candidatus Micrarchaeum</taxon>
    </lineage>
</organism>
<dbReference type="InterPro" id="IPR020568">
    <property type="entry name" value="Ribosomal_Su5_D2-typ_SF"/>
</dbReference>
<reference evidence="10 11" key="2">
    <citation type="journal article" date="2010" name="Proc. Natl. Acad. Sci. U.S.A.">
        <title>Enigmatic, ultrasmall, uncultivated Archaea.</title>
        <authorList>
            <person name="Baker B.J."/>
            <person name="Comolli L.R."/>
            <person name="Dick G.J."/>
            <person name="Hauser L.J."/>
            <person name="Hyatt D."/>
            <person name="Dill B.D."/>
            <person name="Land M.L."/>
            <person name="Verberkmoes N.C."/>
            <person name="Hettich R.L."/>
            <person name="Banfield J.F."/>
        </authorList>
    </citation>
    <scope>NUCLEOTIDE SEQUENCE [LARGE SCALE GENOMIC DNA]</scope>
    <source>
        <strain evidence="10">ARMAN-2</strain>
    </source>
</reference>
<proteinExistence type="inferred from homology"/>
<keyword evidence="2 6" id="KW-0067">ATP-binding</keyword>
<evidence type="ECO:0000256" key="4">
    <source>
        <dbReference type="ARBA" id="ARBA00023125"/>
    </source>
</evidence>
<dbReference type="Pfam" id="PF09239">
    <property type="entry name" value="Topo-VIb_trans"/>
    <property type="match status" value="1"/>
</dbReference>
<comment type="catalytic activity">
    <reaction evidence="6">
        <text>ATP-dependent breakage, passage and rejoining of double-stranded DNA.</text>
        <dbReference type="EC" id="5.6.2.2"/>
    </reaction>
</comment>
<dbReference type="EC" id="5.6.2.2" evidence="6"/>
<dbReference type="InterPro" id="IPR015320">
    <property type="entry name" value="TopoVI_B_transducer"/>
</dbReference>
<dbReference type="GO" id="GO:0003677">
    <property type="term" value="F:DNA binding"/>
    <property type="evidence" value="ECO:0007669"/>
    <property type="project" value="UniProtKB-UniRule"/>
</dbReference>
<comment type="function">
    <text evidence="6">Relaxes both positive and negative superturns and exhibits a strong decatenase activity.</text>
</comment>
<feature type="region of interest" description="Disordered" evidence="7">
    <location>
        <begin position="516"/>
        <end position="541"/>
    </location>
</feature>